<gene>
    <name evidence="1" type="ORF">PDJAM_G00052880</name>
</gene>
<comment type="caution">
    <text evidence="1">The sequence shown here is derived from an EMBL/GenBank/DDBJ whole genome shotgun (WGS) entry which is preliminary data.</text>
</comment>
<dbReference type="EMBL" id="CM040988">
    <property type="protein sequence ID" value="MCJ8739934.1"/>
    <property type="molecule type" value="Genomic_DNA"/>
</dbReference>
<proteinExistence type="predicted"/>
<keyword evidence="2" id="KW-1185">Reference proteome</keyword>
<reference evidence="1" key="1">
    <citation type="submission" date="2020-02" db="EMBL/GenBank/DDBJ databases">
        <title>Genome sequencing of the panga catfish, Pangasius djambal.</title>
        <authorList>
            <person name="Wen M."/>
            <person name="Zahm M."/>
            <person name="Roques C."/>
            <person name="Cabau C."/>
            <person name="Klopp C."/>
            <person name="Donnadieu C."/>
            <person name="Jouanno E."/>
            <person name="Avarre J.-C."/>
            <person name="Campet M."/>
            <person name="Ha T."/>
            <person name="Dugue R."/>
            <person name="Lampietro C."/>
            <person name="Louis A."/>
            <person name="Herpin A."/>
            <person name="Echchiki A."/>
            <person name="Berthelot C."/>
            <person name="Parey E."/>
            <person name="Roest-Crollius H."/>
            <person name="Braasch I."/>
            <person name="Postlethwait J.H."/>
            <person name="Bobe J."/>
            <person name="Montfort J."/>
            <person name="Bouchez O."/>
            <person name="Begum T."/>
            <person name="Schartl M."/>
            <person name="Gustiano R."/>
            <person name="Guiguen Y."/>
        </authorList>
    </citation>
    <scope>NUCLEOTIDE SEQUENCE</scope>
    <source>
        <strain evidence="1">Pdj_M5554</strain>
    </source>
</reference>
<dbReference type="Proteomes" id="UP000830395">
    <property type="component" value="Chromosome 14"/>
</dbReference>
<accession>A0ACC5YWB2</accession>
<organism evidence="1 2">
    <name type="scientific">Pangasius djambal</name>
    <dbReference type="NCBI Taxonomy" id="1691987"/>
    <lineage>
        <taxon>Eukaryota</taxon>
        <taxon>Metazoa</taxon>
        <taxon>Chordata</taxon>
        <taxon>Craniata</taxon>
        <taxon>Vertebrata</taxon>
        <taxon>Euteleostomi</taxon>
        <taxon>Actinopterygii</taxon>
        <taxon>Neopterygii</taxon>
        <taxon>Teleostei</taxon>
        <taxon>Ostariophysi</taxon>
        <taxon>Siluriformes</taxon>
        <taxon>Pangasiidae</taxon>
        <taxon>Pangasius</taxon>
    </lineage>
</organism>
<evidence type="ECO:0000313" key="1">
    <source>
        <dbReference type="EMBL" id="MCJ8739934.1"/>
    </source>
</evidence>
<sequence length="448" mass="50348">MITLDKQNNDESSKFTTRLQICFKTPKGEIKSDELPIEYHIDLDSGKEQKRLVYVKPHEGRRSFTLTGSQTCIDRIDLKYVGCSDCFSPIKIRVNFTLTPSTGLPIRVLDAYTPKEAIKEIKFQKDCSSENCKPDISLADSKLSDEVLTIGSVQTLDIKFNLMNTGDNSYMTTLTLIYPEMLSFKKSEGGTCEDKNDNQQIVCKLLHPIFRSKEQTHVTIAWQPINRNAKHTASITALLTGGNNGSEALGFKMYNFTVKKALEVQLTGAAKPNRLNITEGEESKNQLLHFTFKLLGENTYEAKINVAITIEKQTHKTDMIIKNVEPTHCSWPSGGNVKSTYQIVCTLTKLQEINIMAQTHIHDIQDKTEKITAKADITFDESIYNGINVIKTQKVVVSLIKLTVVKSTALIVGSSIGGFLLLIFIIIILIKCGFFRRRHKLDRTQSTN</sequence>
<evidence type="ECO:0000313" key="2">
    <source>
        <dbReference type="Proteomes" id="UP000830395"/>
    </source>
</evidence>
<protein>
    <submittedName>
        <fullName evidence="1">Uncharacterized protein</fullName>
    </submittedName>
</protein>
<name>A0ACC5YWB2_9TELE</name>